<feature type="compositionally biased region" description="Basic and acidic residues" evidence="1">
    <location>
        <begin position="168"/>
        <end position="183"/>
    </location>
</feature>
<feature type="region of interest" description="Disordered" evidence="1">
    <location>
        <begin position="1"/>
        <end position="96"/>
    </location>
</feature>
<feature type="region of interest" description="Disordered" evidence="1">
    <location>
        <begin position="145"/>
        <end position="223"/>
    </location>
</feature>
<comment type="caution">
    <text evidence="2">The sequence shown here is derived from an EMBL/GenBank/DDBJ whole genome shotgun (WGS) entry which is preliminary data.</text>
</comment>
<gene>
    <name evidence="2" type="ORF">AMORRO_LOCUS14215</name>
</gene>
<keyword evidence="3" id="KW-1185">Reference proteome</keyword>
<evidence type="ECO:0000256" key="1">
    <source>
        <dbReference type="SAM" id="MobiDB-lite"/>
    </source>
</evidence>
<reference evidence="2" key="1">
    <citation type="submission" date="2021-06" db="EMBL/GenBank/DDBJ databases">
        <authorList>
            <person name="Kallberg Y."/>
            <person name="Tangrot J."/>
            <person name="Rosling A."/>
        </authorList>
    </citation>
    <scope>NUCLEOTIDE SEQUENCE</scope>
    <source>
        <strain evidence="2">CL551</strain>
    </source>
</reference>
<accession>A0A9N9NFT5</accession>
<protein>
    <submittedName>
        <fullName evidence="2">6486_t:CDS:1</fullName>
    </submittedName>
</protein>
<feature type="compositionally biased region" description="Basic and acidic residues" evidence="1">
    <location>
        <begin position="81"/>
        <end position="96"/>
    </location>
</feature>
<evidence type="ECO:0000313" key="2">
    <source>
        <dbReference type="EMBL" id="CAG8733743.1"/>
    </source>
</evidence>
<feature type="compositionally biased region" description="Basic and acidic residues" evidence="1">
    <location>
        <begin position="1"/>
        <end position="67"/>
    </location>
</feature>
<organism evidence="2 3">
    <name type="scientific">Acaulospora morrowiae</name>
    <dbReference type="NCBI Taxonomy" id="94023"/>
    <lineage>
        <taxon>Eukaryota</taxon>
        <taxon>Fungi</taxon>
        <taxon>Fungi incertae sedis</taxon>
        <taxon>Mucoromycota</taxon>
        <taxon>Glomeromycotina</taxon>
        <taxon>Glomeromycetes</taxon>
        <taxon>Diversisporales</taxon>
        <taxon>Acaulosporaceae</taxon>
        <taxon>Acaulospora</taxon>
    </lineage>
</organism>
<evidence type="ECO:0000313" key="3">
    <source>
        <dbReference type="Proteomes" id="UP000789342"/>
    </source>
</evidence>
<name>A0A9N9NFT5_9GLOM</name>
<dbReference type="Proteomes" id="UP000789342">
    <property type="component" value="Unassembled WGS sequence"/>
</dbReference>
<dbReference type="EMBL" id="CAJVPV010027303">
    <property type="protein sequence ID" value="CAG8733743.1"/>
    <property type="molecule type" value="Genomic_DNA"/>
</dbReference>
<feature type="non-terminal residue" evidence="2">
    <location>
        <position position="1"/>
    </location>
</feature>
<proteinExistence type="predicted"/>
<sequence>ENLERTAKKKEKDISIQHTKENRRPTCDEAPKDENAEAPNKRDDDAREMVSEPKEVKRLAQDLEEKHHLKQARNRLENVSTDDRAEGSLDEKICPESQEVNHVERVGEAVQGINATIRNRELTRDEVSVAHDCLKPWEETFVTNARTTMPGVNEKSSHRTEAEDEPEKEEKKSITSREQDQEHQGGGLDVNIGNEEEIHDDTPINSEEPARKEDQEFVENNGKRDIETTMTYLVESVPTTHPCMCLWNDCLIPLPHTGKSLDENRP</sequence>
<feature type="non-terminal residue" evidence="2">
    <location>
        <position position="266"/>
    </location>
</feature>
<feature type="compositionally biased region" description="Basic and acidic residues" evidence="1">
    <location>
        <begin position="208"/>
        <end position="223"/>
    </location>
</feature>
<dbReference type="AlphaFoldDB" id="A0A9N9NFT5"/>